<proteinExistence type="predicted"/>
<gene>
    <name evidence="1" type="ORF">BJ138DRAFT_992708</name>
</gene>
<name>A0ACB7ZYQ0_9AGAM</name>
<keyword evidence="2" id="KW-1185">Reference proteome</keyword>
<sequence length="104" mass="11770">EIYFRRQLDGMDPAVIGCYFLVIILSVICGLSREHCNFVLALLRSIIRCCVDRAGKLSLGKGLLDTIPKDSRTLFNHFDLDPRCRSFVCCPGCFALYDESNTYP</sequence>
<dbReference type="EMBL" id="MU268104">
    <property type="protein sequence ID" value="KAH7905903.1"/>
    <property type="molecule type" value="Genomic_DNA"/>
</dbReference>
<protein>
    <submittedName>
        <fullName evidence="1">Uncharacterized protein</fullName>
    </submittedName>
</protein>
<feature type="non-terminal residue" evidence="1">
    <location>
        <position position="104"/>
    </location>
</feature>
<comment type="caution">
    <text evidence="1">The sequence shown here is derived from an EMBL/GenBank/DDBJ whole genome shotgun (WGS) entry which is preliminary data.</text>
</comment>
<feature type="non-terminal residue" evidence="1">
    <location>
        <position position="1"/>
    </location>
</feature>
<evidence type="ECO:0000313" key="2">
    <source>
        <dbReference type="Proteomes" id="UP000790377"/>
    </source>
</evidence>
<evidence type="ECO:0000313" key="1">
    <source>
        <dbReference type="EMBL" id="KAH7905903.1"/>
    </source>
</evidence>
<dbReference type="Proteomes" id="UP000790377">
    <property type="component" value="Unassembled WGS sequence"/>
</dbReference>
<organism evidence="1 2">
    <name type="scientific">Hygrophoropsis aurantiaca</name>
    <dbReference type="NCBI Taxonomy" id="72124"/>
    <lineage>
        <taxon>Eukaryota</taxon>
        <taxon>Fungi</taxon>
        <taxon>Dikarya</taxon>
        <taxon>Basidiomycota</taxon>
        <taxon>Agaricomycotina</taxon>
        <taxon>Agaricomycetes</taxon>
        <taxon>Agaricomycetidae</taxon>
        <taxon>Boletales</taxon>
        <taxon>Coniophorineae</taxon>
        <taxon>Hygrophoropsidaceae</taxon>
        <taxon>Hygrophoropsis</taxon>
    </lineage>
</organism>
<accession>A0ACB7ZYQ0</accession>
<reference evidence="1" key="1">
    <citation type="journal article" date="2021" name="New Phytol.">
        <title>Evolutionary innovations through gain and loss of genes in the ectomycorrhizal Boletales.</title>
        <authorList>
            <person name="Wu G."/>
            <person name="Miyauchi S."/>
            <person name="Morin E."/>
            <person name="Kuo A."/>
            <person name="Drula E."/>
            <person name="Varga T."/>
            <person name="Kohler A."/>
            <person name="Feng B."/>
            <person name="Cao Y."/>
            <person name="Lipzen A."/>
            <person name="Daum C."/>
            <person name="Hundley H."/>
            <person name="Pangilinan J."/>
            <person name="Johnson J."/>
            <person name="Barry K."/>
            <person name="LaButti K."/>
            <person name="Ng V."/>
            <person name="Ahrendt S."/>
            <person name="Min B."/>
            <person name="Choi I.G."/>
            <person name="Park H."/>
            <person name="Plett J.M."/>
            <person name="Magnuson J."/>
            <person name="Spatafora J.W."/>
            <person name="Nagy L.G."/>
            <person name="Henrissat B."/>
            <person name="Grigoriev I.V."/>
            <person name="Yang Z.L."/>
            <person name="Xu J."/>
            <person name="Martin F.M."/>
        </authorList>
    </citation>
    <scope>NUCLEOTIDE SEQUENCE</scope>
    <source>
        <strain evidence="1">ATCC 28755</strain>
    </source>
</reference>